<proteinExistence type="predicted"/>
<sequence>MPKEIEDLLSAKSHKFVWDNEGKNTISMDMLCTPVAKGAKAAQHSPIVKPNAKINSFLQSWSPSQKKLPSHLRRIVQTAKKYTIRWEAITINPSIARQLPVWFHIGASDDLNKLNNHLYATCLRDKHLATSVGHIETITTRNSPSHRQNKNCTCTNCSKD</sequence>
<keyword evidence="2" id="KW-1185">Reference proteome</keyword>
<evidence type="ECO:0000313" key="2">
    <source>
        <dbReference type="Proteomes" id="UP000714275"/>
    </source>
</evidence>
<dbReference type="OrthoDB" id="2626540at2759"/>
<dbReference type="Proteomes" id="UP000714275">
    <property type="component" value="Unassembled WGS sequence"/>
</dbReference>
<protein>
    <submittedName>
        <fullName evidence="1">Uncharacterized protein</fullName>
    </submittedName>
</protein>
<accession>A0A9P6ZFD6</accession>
<comment type="caution">
    <text evidence="1">The sequence shown here is derived from an EMBL/GenBank/DDBJ whole genome shotgun (WGS) entry which is preliminary data.</text>
</comment>
<evidence type="ECO:0000313" key="1">
    <source>
        <dbReference type="EMBL" id="KAG1763208.1"/>
    </source>
</evidence>
<reference evidence="1" key="1">
    <citation type="journal article" date="2020" name="New Phytol.">
        <title>Comparative genomics reveals dynamic genome evolution in host specialist ectomycorrhizal fungi.</title>
        <authorList>
            <person name="Lofgren L.A."/>
            <person name="Nguyen N.H."/>
            <person name="Vilgalys R."/>
            <person name="Ruytinx J."/>
            <person name="Liao H.L."/>
            <person name="Branco S."/>
            <person name="Kuo A."/>
            <person name="LaButti K."/>
            <person name="Lipzen A."/>
            <person name="Andreopoulos W."/>
            <person name="Pangilinan J."/>
            <person name="Riley R."/>
            <person name="Hundley H."/>
            <person name="Na H."/>
            <person name="Barry K."/>
            <person name="Grigoriev I.V."/>
            <person name="Stajich J.E."/>
            <person name="Kennedy P.G."/>
        </authorList>
    </citation>
    <scope>NUCLEOTIDE SEQUENCE</scope>
    <source>
        <strain evidence="1">DOB743</strain>
    </source>
</reference>
<dbReference type="EMBL" id="JABBWD010000175">
    <property type="protein sequence ID" value="KAG1763208.1"/>
    <property type="molecule type" value="Genomic_DNA"/>
</dbReference>
<gene>
    <name evidence="1" type="ORF">EV702DRAFT_1051930</name>
</gene>
<organism evidence="1 2">
    <name type="scientific">Suillus placidus</name>
    <dbReference type="NCBI Taxonomy" id="48579"/>
    <lineage>
        <taxon>Eukaryota</taxon>
        <taxon>Fungi</taxon>
        <taxon>Dikarya</taxon>
        <taxon>Basidiomycota</taxon>
        <taxon>Agaricomycotina</taxon>
        <taxon>Agaricomycetes</taxon>
        <taxon>Agaricomycetidae</taxon>
        <taxon>Boletales</taxon>
        <taxon>Suillineae</taxon>
        <taxon>Suillaceae</taxon>
        <taxon>Suillus</taxon>
    </lineage>
</organism>
<name>A0A9P6ZFD6_9AGAM</name>
<dbReference type="AlphaFoldDB" id="A0A9P6ZFD6"/>